<dbReference type="EMBL" id="JAEAOA010001716">
    <property type="protein sequence ID" value="KAK3599285.1"/>
    <property type="molecule type" value="Genomic_DNA"/>
</dbReference>
<dbReference type="InterPro" id="IPR032675">
    <property type="entry name" value="LRR_dom_sf"/>
</dbReference>
<dbReference type="AlphaFoldDB" id="A0AAE0SW31"/>
<protein>
    <submittedName>
        <fullName evidence="1">Uncharacterized protein</fullName>
    </submittedName>
</protein>
<organism evidence="1 2">
    <name type="scientific">Potamilus streckersoni</name>
    <dbReference type="NCBI Taxonomy" id="2493646"/>
    <lineage>
        <taxon>Eukaryota</taxon>
        <taxon>Metazoa</taxon>
        <taxon>Spiralia</taxon>
        <taxon>Lophotrochozoa</taxon>
        <taxon>Mollusca</taxon>
        <taxon>Bivalvia</taxon>
        <taxon>Autobranchia</taxon>
        <taxon>Heteroconchia</taxon>
        <taxon>Palaeoheterodonta</taxon>
        <taxon>Unionida</taxon>
        <taxon>Unionoidea</taxon>
        <taxon>Unionidae</taxon>
        <taxon>Ambleminae</taxon>
        <taxon>Lampsilini</taxon>
        <taxon>Potamilus</taxon>
    </lineage>
</organism>
<proteinExistence type="predicted"/>
<sequence>MLIADSKQTIHIDQELVSIESVSSGQNLEKNSNMNVRKILNMETDVMDATSIPFLHDVGDIPLSEADEDETSASLEIGDIPSVAAEVILSHLSWNEKLIVVLAIPQWRPHLQSSVAWPLVSYSGESSENLYFAKEKRTKLLVCLKQYGKYIKHFDVSFGFKIGRLGIQILHAVAENCSSLQRFKICQEALYQAFGDTIWKRSVVQAVCAILTNCSNLNNVWVGSPLIDWSDSIENNIVMGILNSNVAQKITGLELTTNSLLEHENHLNLLTQFSHLRFLVIRREKVNNAILLALVRQSLHEVTLHQDEELPLAEAKELGVEFWKQVLTICPQFKVNLVLKYIIVIKDTFPPNMPLKCLVLDDLANIVTKGVMDHLTENFNHVLESFTYTNSFLENFESGDKRLPYALVDMVKKCKNLHTVQYGFPLSSTSVLLMAHTRKLSTLVIPSVEVSYEFDWPLDKEWSPDFVHWLKENGSDEATLERAVSQLLGFEWELIYETLSLDKDIGYL</sequence>
<reference evidence="1" key="2">
    <citation type="journal article" date="2021" name="Genome Biol. Evol.">
        <title>Developing a high-quality reference genome for a parasitic bivalve with doubly uniparental inheritance (Bivalvia: Unionida).</title>
        <authorList>
            <person name="Smith C.H."/>
        </authorList>
    </citation>
    <scope>NUCLEOTIDE SEQUENCE</scope>
    <source>
        <strain evidence="1">CHS0354</strain>
        <tissue evidence="1">Mantle</tissue>
    </source>
</reference>
<dbReference type="PANTHER" id="PTHR20872">
    <property type="match status" value="1"/>
</dbReference>
<dbReference type="PANTHER" id="PTHR20872:SF1">
    <property type="entry name" value="F-BOX DOMAIN-CONTAINING PROTEIN"/>
    <property type="match status" value="1"/>
</dbReference>
<gene>
    <name evidence="1" type="ORF">CHS0354_028641</name>
</gene>
<reference evidence="1" key="3">
    <citation type="submission" date="2023-05" db="EMBL/GenBank/DDBJ databases">
        <authorList>
            <person name="Smith C.H."/>
        </authorList>
    </citation>
    <scope>NUCLEOTIDE SEQUENCE</scope>
    <source>
        <strain evidence="1">CHS0354</strain>
        <tissue evidence="1">Mantle</tissue>
    </source>
</reference>
<evidence type="ECO:0000313" key="2">
    <source>
        <dbReference type="Proteomes" id="UP001195483"/>
    </source>
</evidence>
<comment type="caution">
    <text evidence="1">The sequence shown here is derived from an EMBL/GenBank/DDBJ whole genome shotgun (WGS) entry which is preliminary data.</text>
</comment>
<accession>A0AAE0SW31</accession>
<keyword evidence="2" id="KW-1185">Reference proteome</keyword>
<evidence type="ECO:0000313" key="1">
    <source>
        <dbReference type="EMBL" id="KAK3599285.1"/>
    </source>
</evidence>
<dbReference type="Gene3D" id="3.80.10.10">
    <property type="entry name" value="Ribonuclease Inhibitor"/>
    <property type="match status" value="1"/>
</dbReference>
<reference evidence="1" key="1">
    <citation type="journal article" date="2021" name="Genome Biol. Evol.">
        <title>A High-Quality Reference Genome for a Parasitic Bivalve with Doubly Uniparental Inheritance (Bivalvia: Unionida).</title>
        <authorList>
            <person name="Smith C.H."/>
        </authorList>
    </citation>
    <scope>NUCLEOTIDE SEQUENCE</scope>
    <source>
        <strain evidence="1">CHS0354</strain>
    </source>
</reference>
<dbReference type="Proteomes" id="UP001195483">
    <property type="component" value="Unassembled WGS sequence"/>
</dbReference>
<name>A0AAE0SW31_9BIVA</name>